<dbReference type="AlphaFoldDB" id="A0A0X1KPX9"/>
<accession>A0A0X1KPX9</accession>
<dbReference type="InterPro" id="IPR038636">
    <property type="entry name" value="Wzi_sf"/>
</dbReference>
<dbReference type="KEGG" id="phy:AJ81_02620"/>
<dbReference type="Gene3D" id="2.40.160.130">
    <property type="entry name" value="Capsule assembly protein Wzi"/>
    <property type="match status" value="1"/>
</dbReference>
<evidence type="ECO:0000313" key="2">
    <source>
        <dbReference type="Proteomes" id="UP000077469"/>
    </source>
</evidence>
<dbReference type="RefSeq" id="WP_031503808.1">
    <property type="nucleotide sequence ID" value="NC_022795.1"/>
</dbReference>
<evidence type="ECO:0000313" key="1">
    <source>
        <dbReference type="EMBL" id="AJC73279.1"/>
    </source>
</evidence>
<organism evidence="1 2">
    <name type="scientific">Pseudothermotoga hypogea DSM 11164 = NBRC 106472</name>
    <dbReference type="NCBI Taxonomy" id="1123384"/>
    <lineage>
        <taxon>Bacteria</taxon>
        <taxon>Thermotogati</taxon>
        <taxon>Thermotogota</taxon>
        <taxon>Thermotogae</taxon>
        <taxon>Thermotogales</taxon>
        <taxon>Thermotogaceae</taxon>
        <taxon>Pseudothermotoga</taxon>
    </lineage>
</organism>
<dbReference type="Proteomes" id="UP000077469">
    <property type="component" value="Chromosome"/>
</dbReference>
<name>A0A0X1KPX9_9THEM</name>
<protein>
    <submittedName>
        <fullName evidence="1">Uncharacterized protein</fullName>
    </submittedName>
</protein>
<dbReference type="PaxDb" id="1123384-AJ81_02620"/>
<keyword evidence="2" id="KW-1185">Reference proteome</keyword>
<dbReference type="PATRIC" id="fig|1123384.7.peg.517"/>
<dbReference type="OrthoDB" id="48478at2"/>
<proteinExistence type="predicted"/>
<reference evidence="1 2" key="1">
    <citation type="submission" date="2014-01" db="EMBL/GenBank/DDBJ databases">
        <title>Genome sequencing of Thermotog hypogea.</title>
        <authorList>
            <person name="Zhang X."/>
            <person name="Alvare G."/>
            <person name="Fristensky B."/>
            <person name="Chen L."/>
            <person name="Suen T."/>
            <person name="Chen Q."/>
            <person name="Ma K."/>
        </authorList>
    </citation>
    <scope>NUCLEOTIDE SEQUENCE [LARGE SCALE GENOMIC DNA]</scope>
    <source>
        <strain evidence="1 2">DSM 11164</strain>
    </source>
</reference>
<sequence length="418" mass="48243">MRGTLVALFVFSAVLFGATFQIETELEYDFKQVFDSIKFRLIVPLMGTEFIASGGFRKDNIVTPPYGDFLRGHYWYWDEGYFKYRGQNIEVDVGVKKNTVGPGEFYNLFLSEKDFSYPTVRVTWFYLSRKISVETLWAVLRTFSTEDKPAKGLVYRRLLLLPLEGLEIGYQESVLFLNRYFDPYYYFVPIPIPGIQEFWHLSAPWGVRPAQLDDNSMVGAYAVLHGGSWRTYAELLIDDINMNRFLSPESYQNPDKIAFLIGFSGRRDPVRFTIEVAGATAYTFERTRADKPYEYVFFEGTSYPIEKNMIGYKYGENNIACVIDFEYRFANWTFSLGWESVIFGTRTPHLPWHGGSMPSGTRWLIGEISSLNTLRATISYRSQEVYAFNLEDVFFAGTLGVRNSQPFVGFSFSLSINM</sequence>
<dbReference type="STRING" id="1123384.AJ81_02620"/>
<gene>
    <name evidence="1" type="ORF">AJ81_02620</name>
</gene>
<dbReference type="EMBL" id="CP007141">
    <property type="protein sequence ID" value="AJC73279.1"/>
    <property type="molecule type" value="Genomic_DNA"/>
</dbReference>